<proteinExistence type="predicted"/>
<evidence type="ECO:0000259" key="3">
    <source>
        <dbReference type="Pfam" id="PF08508"/>
    </source>
</evidence>
<dbReference type="GO" id="GO:0044695">
    <property type="term" value="C:Dsc E3 ubiquitin ligase complex"/>
    <property type="evidence" value="ECO:0007669"/>
    <property type="project" value="InterPro"/>
</dbReference>
<name>A0A3E2HF29_SCYLI</name>
<keyword evidence="2" id="KW-0812">Transmembrane</keyword>
<evidence type="ECO:0000313" key="5">
    <source>
        <dbReference type="Proteomes" id="UP000258309"/>
    </source>
</evidence>
<dbReference type="InterPro" id="IPR038967">
    <property type="entry name" value="Dsc4-like"/>
</dbReference>
<feature type="region of interest" description="Disordered" evidence="1">
    <location>
        <begin position="1"/>
        <end position="59"/>
    </location>
</feature>
<dbReference type="GO" id="GO:0005783">
    <property type="term" value="C:endoplasmic reticulum"/>
    <property type="evidence" value="ECO:0007669"/>
    <property type="project" value="TreeGrafter"/>
</dbReference>
<keyword evidence="2" id="KW-0472">Membrane</keyword>
<dbReference type="PANTHER" id="PTHR39405">
    <property type="entry name" value="DSC E3 UBIQUITIN LIGASE COMPLEX SUBUNIT 4"/>
    <property type="match status" value="1"/>
</dbReference>
<gene>
    <name evidence="4" type="ORF">B7463_g4321</name>
</gene>
<feature type="compositionally biased region" description="Basic and acidic residues" evidence="1">
    <location>
        <begin position="271"/>
        <end position="288"/>
    </location>
</feature>
<dbReference type="Proteomes" id="UP000258309">
    <property type="component" value="Unassembled WGS sequence"/>
</dbReference>
<protein>
    <recommendedName>
        <fullName evidence="3">DUF1746 domain-containing protein</fullName>
    </recommendedName>
</protein>
<keyword evidence="2" id="KW-1133">Transmembrane helix</keyword>
<keyword evidence="5" id="KW-1185">Reference proteome</keyword>
<dbReference type="Pfam" id="PF08508">
    <property type="entry name" value="DUF1746"/>
    <property type="match status" value="1"/>
</dbReference>
<feature type="non-terminal residue" evidence="4">
    <location>
        <position position="358"/>
    </location>
</feature>
<dbReference type="EMBL" id="NCSJ02000063">
    <property type="protein sequence ID" value="RFU32010.1"/>
    <property type="molecule type" value="Genomic_DNA"/>
</dbReference>
<comment type="caution">
    <text evidence="4">The sequence shown here is derived from an EMBL/GenBank/DDBJ whole genome shotgun (WGS) entry which is preliminary data.</text>
</comment>
<reference evidence="4 5" key="1">
    <citation type="submission" date="2018-05" db="EMBL/GenBank/DDBJ databases">
        <title>Draft genome sequence of Scytalidium lignicola DSM 105466, a ubiquitous saprotrophic fungus.</title>
        <authorList>
            <person name="Buettner E."/>
            <person name="Gebauer A.M."/>
            <person name="Hofrichter M."/>
            <person name="Liers C."/>
            <person name="Kellner H."/>
        </authorList>
    </citation>
    <scope>NUCLEOTIDE SEQUENCE [LARGE SCALE GENOMIC DNA]</scope>
    <source>
        <strain evidence="4 5">DSM 105466</strain>
    </source>
</reference>
<dbReference type="PANTHER" id="PTHR39405:SF1">
    <property type="entry name" value="DSC E3 UBIQUITIN LIGASE COMPLEX SUBUNIT 4"/>
    <property type="match status" value="1"/>
</dbReference>
<dbReference type="OrthoDB" id="5428737at2759"/>
<feature type="domain" description="DUF1746" evidence="3">
    <location>
        <begin position="80"/>
        <end position="194"/>
    </location>
</feature>
<sequence length="358" mass="39486">MNNDSAPTPAAAPDLPNPQHEAGDSRDSTTPNPAISASSTEPSQRDANARIATPTQTRAQQRAIAHTKKKYEFITSLMWNLDILIYVELCILYYLDCSFFRLFIRSICQFLFLTPKPQYITKIPGKASFLEALFGSNAICILLHLFTRRPEAGEAMRGYLHGGIIIDLIGQKGPTSKLHLIMMDLLVVALQCFMLAVHVERQRLTLALMPSASANAGLAALSRADLASSQNHDAEERGVLRDAVVTSNGEIDMQNLSTAASPSSPANEAASVERDEERRQLLDEQRDNNDDDENPLDVFYSGTSVIGDFHVLHTLRTQWGSSGSSLQRVRDEIETASRHRRLNAAGRRVQRGLESLSA</sequence>
<dbReference type="AlphaFoldDB" id="A0A3E2HF29"/>
<dbReference type="OMA" id="DCSFFWL"/>
<dbReference type="InterPro" id="IPR013715">
    <property type="entry name" value="DUF1746"/>
</dbReference>
<feature type="compositionally biased region" description="Polar residues" evidence="1">
    <location>
        <begin position="28"/>
        <end position="42"/>
    </location>
</feature>
<evidence type="ECO:0000313" key="4">
    <source>
        <dbReference type="EMBL" id="RFU32010.1"/>
    </source>
</evidence>
<evidence type="ECO:0000256" key="1">
    <source>
        <dbReference type="SAM" id="MobiDB-lite"/>
    </source>
</evidence>
<feature type="transmembrane region" description="Helical" evidence="2">
    <location>
        <begin position="83"/>
        <end position="104"/>
    </location>
</feature>
<dbReference type="GO" id="GO:0032933">
    <property type="term" value="P:SREBP signaling pathway"/>
    <property type="evidence" value="ECO:0007669"/>
    <property type="project" value="InterPro"/>
</dbReference>
<organism evidence="4 5">
    <name type="scientific">Scytalidium lignicola</name>
    <name type="common">Hyphomycete</name>
    <dbReference type="NCBI Taxonomy" id="5539"/>
    <lineage>
        <taxon>Eukaryota</taxon>
        <taxon>Fungi</taxon>
        <taxon>Dikarya</taxon>
        <taxon>Ascomycota</taxon>
        <taxon>Pezizomycotina</taxon>
        <taxon>Leotiomycetes</taxon>
        <taxon>Leotiomycetes incertae sedis</taxon>
        <taxon>Scytalidium</taxon>
    </lineage>
</organism>
<accession>A0A3E2HF29</accession>
<feature type="region of interest" description="Disordered" evidence="1">
    <location>
        <begin position="254"/>
        <end position="297"/>
    </location>
</feature>
<feature type="non-terminal residue" evidence="4">
    <location>
        <position position="1"/>
    </location>
</feature>
<evidence type="ECO:0000256" key="2">
    <source>
        <dbReference type="SAM" id="Phobius"/>
    </source>
</evidence>
<feature type="compositionally biased region" description="Low complexity" evidence="1">
    <location>
        <begin position="257"/>
        <end position="270"/>
    </location>
</feature>